<dbReference type="InterPro" id="IPR016195">
    <property type="entry name" value="Pol/histidinol_Pase-like"/>
</dbReference>
<sequence length="436" mass="48972">MQITVDLHSHSGASGGVGDINFDDIYKAMRLKGIDVYGTGDCLFPKWLEYLKNRFTLNNGLLSAPEYSQKYFLLQTELIFTIPYQQPEDSSLFGTIDTGKRKSWHNVVLFPSFAACEETAKLLKKYQVKNTIGRPFVKAESLEQLEKFLFELQSIDPDIEVIPAHIFTPDGAFGSNNPINNLKDLYGSFLPCINAVETGLSANPQALMMIPQLDNLSFVSFSDAHSGALNRLGREYTKLEIEEGAEKEISCKKIIQAIRNHKVKKTCEFNMAEGRYFLTGHRQKPNHTQPFYCAPDKTPSGYKCPICGKRLTIGVLDRVYHVSQAQNEKERVWGQSYGITRSWQTLVPLIEVIAASTGLASLPGKKINQIYRQAVSNFDGETALWETESEEIANRLENSQVNKKIINDIIAVREGLFKFDPPGFDGCYGKLVIGCR</sequence>
<protein>
    <recommendedName>
        <fullName evidence="3">DNA helicase UvrD</fullName>
    </recommendedName>
</protein>
<dbReference type="CDD" id="cd19067">
    <property type="entry name" value="PfuEndoQ-like"/>
    <property type="match status" value="1"/>
</dbReference>
<evidence type="ECO:0000313" key="2">
    <source>
        <dbReference type="Proteomes" id="UP000231414"/>
    </source>
</evidence>
<name>A0A2H0X7H8_UNCKA</name>
<organism evidence="1 2">
    <name type="scientific">candidate division WWE3 bacterium CG08_land_8_20_14_0_20_43_13</name>
    <dbReference type="NCBI Taxonomy" id="1975087"/>
    <lineage>
        <taxon>Bacteria</taxon>
        <taxon>Katanobacteria</taxon>
    </lineage>
</organism>
<dbReference type="PANTHER" id="PTHR40084">
    <property type="entry name" value="PHOSPHOHYDROLASE, PHP FAMILY"/>
    <property type="match status" value="1"/>
</dbReference>
<dbReference type="Proteomes" id="UP000231414">
    <property type="component" value="Unassembled WGS sequence"/>
</dbReference>
<reference evidence="2" key="1">
    <citation type="submission" date="2017-09" db="EMBL/GenBank/DDBJ databases">
        <title>Depth-based differentiation of microbial function through sediment-hosted aquifers and enrichment of novel symbionts in the deep terrestrial subsurface.</title>
        <authorList>
            <person name="Probst A.J."/>
            <person name="Ladd B."/>
            <person name="Jarett J.K."/>
            <person name="Geller-Mcgrath D.E."/>
            <person name="Sieber C.M.K."/>
            <person name="Emerson J.B."/>
            <person name="Anantharaman K."/>
            <person name="Thomas B.C."/>
            <person name="Malmstrom R."/>
            <person name="Stieglmeier M."/>
            <person name="Klingl A."/>
            <person name="Woyke T."/>
            <person name="Ryan C.M."/>
            <person name="Banfield J.F."/>
        </authorList>
    </citation>
    <scope>NUCLEOTIDE SEQUENCE [LARGE SCALE GENOMIC DNA]</scope>
</reference>
<comment type="caution">
    <text evidence="1">The sequence shown here is derived from an EMBL/GenBank/DDBJ whole genome shotgun (WGS) entry which is preliminary data.</text>
</comment>
<accession>A0A2H0X7H8</accession>
<dbReference type="SUPFAM" id="SSF89550">
    <property type="entry name" value="PHP domain-like"/>
    <property type="match status" value="1"/>
</dbReference>
<evidence type="ECO:0008006" key="3">
    <source>
        <dbReference type="Google" id="ProtNLM"/>
    </source>
</evidence>
<gene>
    <name evidence="1" type="ORF">COT52_01520</name>
</gene>
<evidence type="ECO:0000313" key="1">
    <source>
        <dbReference type="EMBL" id="PIS20880.1"/>
    </source>
</evidence>
<dbReference type="PANTHER" id="PTHR40084:SF1">
    <property type="entry name" value="PHOSPHOTRANSFERASE"/>
    <property type="match status" value="1"/>
</dbReference>
<dbReference type="AlphaFoldDB" id="A0A2H0X7H8"/>
<dbReference type="EMBL" id="PEYW01000022">
    <property type="protein sequence ID" value="PIS20880.1"/>
    <property type="molecule type" value="Genomic_DNA"/>
</dbReference>
<proteinExistence type="predicted"/>